<evidence type="ECO:0000313" key="6">
    <source>
        <dbReference type="Proteomes" id="UP000190852"/>
    </source>
</evidence>
<dbReference type="AlphaFoldDB" id="A0A1T5AZK8"/>
<keyword evidence="6" id="KW-1185">Reference proteome</keyword>
<evidence type="ECO:0000256" key="4">
    <source>
        <dbReference type="SAM" id="SignalP"/>
    </source>
</evidence>
<dbReference type="EMBL" id="FUYQ01000005">
    <property type="protein sequence ID" value="SKB40404.1"/>
    <property type="molecule type" value="Genomic_DNA"/>
</dbReference>
<evidence type="ECO:0008006" key="7">
    <source>
        <dbReference type="Google" id="ProtNLM"/>
    </source>
</evidence>
<keyword evidence="4" id="KW-0732">Signal</keyword>
<accession>A0A1T5AZK8</accession>
<name>A0A1T5AZK8_9BACT</name>
<organism evidence="5 6">
    <name type="scientific">Parabacteroides chartae</name>
    <dbReference type="NCBI Taxonomy" id="1037355"/>
    <lineage>
        <taxon>Bacteria</taxon>
        <taxon>Pseudomonadati</taxon>
        <taxon>Bacteroidota</taxon>
        <taxon>Bacteroidia</taxon>
        <taxon>Bacteroidales</taxon>
        <taxon>Tannerellaceae</taxon>
        <taxon>Parabacteroides</taxon>
    </lineage>
</organism>
<dbReference type="InterPro" id="IPR036942">
    <property type="entry name" value="Beta-barrel_TonB_sf"/>
</dbReference>
<feature type="chain" id="PRO_5012346122" description="TonB dependent receptor" evidence="4">
    <location>
        <begin position="25"/>
        <end position="589"/>
    </location>
</feature>
<dbReference type="SUPFAM" id="SSF56935">
    <property type="entry name" value="Porins"/>
    <property type="match status" value="1"/>
</dbReference>
<dbReference type="RefSeq" id="WP_079682624.1">
    <property type="nucleotide sequence ID" value="NZ_FUYQ01000005.1"/>
</dbReference>
<gene>
    <name evidence="5" type="ORF">SAMN05660349_00948</name>
</gene>
<reference evidence="6" key="1">
    <citation type="submission" date="2017-02" db="EMBL/GenBank/DDBJ databases">
        <authorList>
            <person name="Varghese N."/>
            <person name="Submissions S."/>
        </authorList>
    </citation>
    <scope>NUCLEOTIDE SEQUENCE [LARGE SCALE GENOMIC DNA]</scope>
    <source>
        <strain evidence="6">DSM 24967</strain>
    </source>
</reference>
<proteinExistence type="predicted"/>
<keyword evidence="2" id="KW-0472">Membrane</keyword>
<evidence type="ECO:0000313" key="5">
    <source>
        <dbReference type="EMBL" id="SKB40404.1"/>
    </source>
</evidence>
<keyword evidence="3" id="KW-0998">Cell outer membrane</keyword>
<feature type="signal peptide" evidence="4">
    <location>
        <begin position="1"/>
        <end position="24"/>
    </location>
</feature>
<evidence type="ECO:0000256" key="2">
    <source>
        <dbReference type="ARBA" id="ARBA00023136"/>
    </source>
</evidence>
<dbReference type="GO" id="GO:0009279">
    <property type="term" value="C:cell outer membrane"/>
    <property type="evidence" value="ECO:0007669"/>
    <property type="project" value="UniProtKB-SubCell"/>
</dbReference>
<sequence length="589" mass="65953">MKAIYNVKALCLVVALGAAASVHAQEDKSKEKELNREMTLEREYDPSVQDASKVNTLPKIKEPVVKKMPIDYSTFAVPTDPQQELSLLGSGSVMTEIPYSKKRGYLNLGAGNYMNINGDLGYHILNTEKDKLNVFLSHRSTNGNIGYLQMDDKQKAKLNNNLGGINFSHEYEKLALKLGFGIDHSTFNYYGFVADLRLVDLDVMPLFDYDTNQANTKIGGMIGFESKGHGPFEYALDLDFKRFTNKYGMTRGLGGIAENTFGASFDLNSEFNGGMTIGLEGEIEYFNYGETEPETTVPFERNNHLESTLSPYLKMNGERWNLRLGANAMIITGEEKKVFLSPNINFDVELAPKTVFYATATGKVSANSAWEISSVNRYINPDLILEASRTWLDGIAGIKSGAGPGFWFDVFGGYKITDNEHFFLPQVSMRTKFGNVSNVTYYNAKKFFGGASLKYSYQQLFNISLKGVYNSWSVSEVEREEPAGETTITDIKAFGKPKAELFGEISVVPMDNITLSMDYYLGTGRYTHANGSNIKMDNINELNMKGTYQLNETFGAYIKFNNLLFRKYELLYGYPQQGFNAMVGINLNF</sequence>
<evidence type="ECO:0000256" key="1">
    <source>
        <dbReference type="ARBA" id="ARBA00004442"/>
    </source>
</evidence>
<evidence type="ECO:0000256" key="3">
    <source>
        <dbReference type="ARBA" id="ARBA00023237"/>
    </source>
</evidence>
<dbReference type="Proteomes" id="UP000190852">
    <property type="component" value="Unassembled WGS sequence"/>
</dbReference>
<protein>
    <recommendedName>
        <fullName evidence="7">TonB dependent receptor</fullName>
    </recommendedName>
</protein>
<comment type="subcellular location">
    <subcellularLocation>
        <location evidence="1">Cell outer membrane</location>
    </subcellularLocation>
</comment>
<dbReference type="Gene3D" id="2.40.170.20">
    <property type="entry name" value="TonB-dependent receptor, beta-barrel domain"/>
    <property type="match status" value="1"/>
</dbReference>